<evidence type="ECO:0000313" key="7">
    <source>
        <dbReference type="EMBL" id="EEZ92750.1"/>
    </source>
</evidence>
<sequence length="162" mass="18445">MIIAISGTPGTGKHTVAKKLAKQMKYGLLDMNPILNPSKKEKEVTLREVNSIFQRHKKDKLIVISHLSHFIKSNKINFVIVLRTNPLVLVKRLTKRGYTKDKIYDNAMFEAMNGTYAEASRIKKKVFQVDNTKNLNTTVNKIKLIIDGKGKSDIVDFSDMIR</sequence>
<reference evidence="7 8" key="1">
    <citation type="journal article" date="2010" name="Proc. Natl. Acad. Sci. U.S.A.">
        <title>Enigmatic, ultrasmall, uncultivated Archaea.</title>
        <authorList>
            <person name="Baker B.J."/>
            <person name="Comolli L.R."/>
            <person name="Dick G.J."/>
            <person name="Hauser L.J."/>
            <person name="Hyatt D."/>
            <person name="Dill B.D."/>
            <person name="Land M.L."/>
            <person name="Verberkmoes N.C."/>
            <person name="Hettich R.L."/>
            <person name="Banfield J.F."/>
        </authorList>
    </citation>
    <scope>NUCLEOTIDE SEQUENCE [LARGE SCALE GENOMIC DNA]</scope>
</reference>
<keyword evidence="6" id="KW-0067">ATP-binding</keyword>
<evidence type="ECO:0000256" key="6">
    <source>
        <dbReference type="ARBA" id="ARBA00022840"/>
    </source>
</evidence>
<evidence type="ECO:0000313" key="8">
    <source>
        <dbReference type="Proteomes" id="UP000009375"/>
    </source>
</evidence>
<dbReference type="Pfam" id="PF13238">
    <property type="entry name" value="AAA_18"/>
    <property type="match status" value="1"/>
</dbReference>
<dbReference type="PANTHER" id="PTHR12595:SF0">
    <property type="entry name" value="ADENYLATE KINASE ISOENZYME 6"/>
    <property type="match status" value="1"/>
</dbReference>
<keyword evidence="2" id="KW-0698">rRNA processing</keyword>
<organism evidence="7 8">
    <name type="scientific">Candidatus Parvarchaeum acidiphilum ARMAN-4</name>
    <dbReference type="NCBI Taxonomy" id="662760"/>
    <lineage>
        <taxon>Archaea</taxon>
        <taxon>Candidatus Parvarchaeota</taxon>
        <taxon>Candidatus Parvarchaeum</taxon>
    </lineage>
</organism>
<dbReference type="AlphaFoldDB" id="D2EFQ7"/>
<accession>D2EFQ7</accession>
<keyword evidence="4" id="KW-0547">Nucleotide-binding</keyword>
<evidence type="ECO:0000256" key="4">
    <source>
        <dbReference type="ARBA" id="ARBA00022741"/>
    </source>
</evidence>
<evidence type="ECO:0000256" key="5">
    <source>
        <dbReference type="ARBA" id="ARBA00022777"/>
    </source>
</evidence>
<dbReference type="EMBL" id="GG730049">
    <property type="protein sequence ID" value="EEZ92750.1"/>
    <property type="molecule type" value="Genomic_DNA"/>
</dbReference>
<dbReference type="InterPro" id="IPR027417">
    <property type="entry name" value="P-loop_NTPase"/>
</dbReference>
<dbReference type="Proteomes" id="UP000009375">
    <property type="component" value="Unassembled WGS sequence"/>
</dbReference>
<evidence type="ECO:0000256" key="1">
    <source>
        <dbReference type="ARBA" id="ARBA00022517"/>
    </source>
</evidence>
<evidence type="ECO:0000256" key="2">
    <source>
        <dbReference type="ARBA" id="ARBA00022552"/>
    </source>
</evidence>
<dbReference type="SUPFAM" id="SSF52540">
    <property type="entry name" value="P-loop containing nucleoside triphosphate hydrolases"/>
    <property type="match status" value="1"/>
</dbReference>
<dbReference type="Gene3D" id="3.40.50.300">
    <property type="entry name" value="P-loop containing nucleotide triphosphate hydrolases"/>
    <property type="match status" value="1"/>
</dbReference>
<protein>
    <submittedName>
        <fullName evidence="7">Shikimate kinase</fullName>
    </submittedName>
</protein>
<dbReference type="PANTHER" id="PTHR12595">
    <property type="entry name" value="POS9-ACTIVATING FACTOR FAP7-RELATED"/>
    <property type="match status" value="1"/>
</dbReference>
<keyword evidence="1" id="KW-0690">Ribosome biogenesis</keyword>
<dbReference type="GO" id="GO:0006364">
    <property type="term" value="P:rRNA processing"/>
    <property type="evidence" value="ECO:0007669"/>
    <property type="project" value="UniProtKB-KW"/>
</dbReference>
<gene>
    <name evidence="7" type="ORF">BJBARM4_0581</name>
</gene>
<dbReference type="GO" id="GO:0005524">
    <property type="term" value="F:ATP binding"/>
    <property type="evidence" value="ECO:0007669"/>
    <property type="project" value="UniProtKB-KW"/>
</dbReference>
<dbReference type="GO" id="GO:0004017">
    <property type="term" value="F:AMP kinase activity"/>
    <property type="evidence" value="ECO:0007669"/>
    <property type="project" value="InterPro"/>
</dbReference>
<name>D2EFQ7_PARA4</name>
<keyword evidence="3" id="KW-0808">Transferase</keyword>
<proteinExistence type="predicted"/>
<keyword evidence="5 7" id="KW-0418">Kinase</keyword>
<evidence type="ECO:0000256" key="3">
    <source>
        <dbReference type="ARBA" id="ARBA00022679"/>
    </source>
</evidence>
<dbReference type="GO" id="GO:0016887">
    <property type="term" value="F:ATP hydrolysis activity"/>
    <property type="evidence" value="ECO:0007669"/>
    <property type="project" value="InterPro"/>
</dbReference>
<dbReference type="InterPro" id="IPR020618">
    <property type="entry name" value="Adenyl_kinase_AK6"/>
</dbReference>